<evidence type="ECO:0000313" key="5">
    <source>
        <dbReference type="Proteomes" id="UP000027178"/>
    </source>
</evidence>
<organism evidence="4 5">
    <name type="scientific">Kitasatospora cheerisanensis KCTC 2395</name>
    <dbReference type="NCBI Taxonomy" id="1348663"/>
    <lineage>
        <taxon>Bacteria</taxon>
        <taxon>Bacillati</taxon>
        <taxon>Actinomycetota</taxon>
        <taxon>Actinomycetes</taxon>
        <taxon>Kitasatosporales</taxon>
        <taxon>Streptomycetaceae</taxon>
        <taxon>Kitasatospora</taxon>
    </lineage>
</organism>
<reference evidence="4 5" key="1">
    <citation type="submission" date="2014-05" db="EMBL/GenBank/DDBJ databases">
        <title>Draft Genome Sequence of Kitasatospora cheerisanensis KCTC 2395.</title>
        <authorList>
            <person name="Nam D.H."/>
        </authorList>
    </citation>
    <scope>NUCLEOTIDE SEQUENCE [LARGE SCALE GENOMIC DNA]</scope>
    <source>
        <strain evidence="4 5">KCTC 2395</strain>
    </source>
</reference>
<evidence type="ECO:0000259" key="3">
    <source>
        <dbReference type="Pfam" id="PF13649"/>
    </source>
</evidence>
<dbReference type="GO" id="GO:0032259">
    <property type="term" value="P:methylation"/>
    <property type="evidence" value="ECO:0007669"/>
    <property type="project" value="UniProtKB-KW"/>
</dbReference>
<accession>A0A066YYY9</accession>
<feature type="domain" description="Methyltransferase" evidence="3">
    <location>
        <begin position="37"/>
        <end position="132"/>
    </location>
</feature>
<dbReference type="InterPro" id="IPR029063">
    <property type="entry name" value="SAM-dependent_MTases_sf"/>
</dbReference>
<evidence type="ECO:0000256" key="1">
    <source>
        <dbReference type="ARBA" id="ARBA00022603"/>
    </source>
</evidence>
<dbReference type="PANTHER" id="PTHR43861">
    <property type="entry name" value="TRANS-ACONITATE 2-METHYLTRANSFERASE-RELATED"/>
    <property type="match status" value="1"/>
</dbReference>
<dbReference type="InterPro" id="IPR023149">
    <property type="entry name" value="Trans_acon_MeTrfase_C"/>
</dbReference>
<dbReference type="Proteomes" id="UP000027178">
    <property type="component" value="Unassembled WGS sequence"/>
</dbReference>
<keyword evidence="2 4" id="KW-0808">Transferase</keyword>
<dbReference type="GO" id="GO:0030798">
    <property type="term" value="F:trans-aconitate 2-methyltransferase activity"/>
    <property type="evidence" value="ECO:0007669"/>
    <property type="project" value="UniProtKB-EC"/>
</dbReference>
<dbReference type="PANTHER" id="PTHR43861:SF1">
    <property type="entry name" value="TRANS-ACONITATE 2-METHYLTRANSFERASE"/>
    <property type="match status" value="1"/>
</dbReference>
<name>A0A066YYY9_9ACTN</name>
<keyword evidence="1 4" id="KW-0489">Methyltransferase</keyword>
<dbReference type="PATRIC" id="fig|1348663.4.peg.4465"/>
<dbReference type="Gene3D" id="1.10.150.290">
    <property type="entry name" value="S-adenosyl-L-methionine-dependent methyltransferases"/>
    <property type="match status" value="1"/>
</dbReference>
<dbReference type="InterPro" id="IPR041698">
    <property type="entry name" value="Methyltransf_25"/>
</dbReference>
<comment type="caution">
    <text evidence="4">The sequence shown here is derived from an EMBL/GenBank/DDBJ whole genome shotgun (WGS) entry which is preliminary data.</text>
</comment>
<dbReference type="AlphaFoldDB" id="A0A066YYY9"/>
<protein>
    <submittedName>
        <fullName evidence="4">Putative trans-aconitate 2-methyltransferase</fullName>
        <ecNumber evidence="4">2.1.1.144</ecNumber>
    </submittedName>
</protein>
<keyword evidence="5" id="KW-1185">Reference proteome</keyword>
<evidence type="ECO:0000256" key="2">
    <source>
        <dbReference type="ARBA" id="ARBA00022679"/>
    </source>
</evidence>
<dbReference type="SUPFAM" id="SSF53335">
    <property type="entry name" value="S-adenosyl-L-methionine-dependent methyltransferases"/>
    <property type="match status" value="1"/>
</dbReference>
<dbReference type="CDD" id="cd02440">
    <property type="entry name" value="AdoMet_MTases"/>
    <property type="match status" value="1"/>
</dbReference>
<dbReference type="OrthoDB" id="9795085at2"/>
<dbReference type="EC" id="2.1.1.144" evidence="4"/>
<dbReference type="Gene3D" id="3.40.50.150">
    <property type="entry name" value="Vaccinia Virus protein VP39"/>
    <property type="match status" value="1"/>
</dbReference>
<dbReference type="eggNOG" id="COG4106">
    <property type="taxonomic scope" value="Bacteria"/>
</dbReference>
<evidence type="ECO:0000313" key="4">
    <source>
        <dbReference type="EMBL" id="KDN83145.1"/>
    </source>
</evidence>
<gene>
    <name evidence="4" type="ORF">KCH_46270</name>
</gene>
<proteinExistence type="predicted"/>
<sequence length="264" mass="29322">MSADWDAKQYLRYAEERIRPLNELLARVPELPPRPTVLDLGCGPGNSTAVLRRRWPEARLLGLDTSPALLETARTTGEPRAEYRLQDVTAYDPAPERPDLIASNAALHWMDTPTADHLALLPRWAAALRPGGVIAFQLPGNFAAPSHTLLAELRHGARWRERLGTVRPDASCHAPARYLEALMAAGCTADVWETTYLTVLQGPDPVLEWVKGSALRPVLERLPDPAEQREFLADYGALLREAYPATEHGTVFPFRRVFAVAVRN</sequence>
<dbReference type="EMBL" id="JNBY01000095">
    <property type="protein sequence ID" value="KDN83145.1"/>
    <property type="molecule type" value="Genomic_DNA"/>
</dbReference>
<dbReference type="Pfam" id="PF13649">
    <property type="entry name" value="Methyltransf_25"/>
    <property type="match status" value="1"/>
</dbReference>
<dbReference type="GO" id="GO:0017000">
    <property type="term" value="P:antibiotic biosynthetic process"/>
    <property type="evidence" value="ECO:0007669"/>
    <property type="project" value="UniProtKB-ARBA"/>
</dbReference>
<dbReference type="HOGENOM" id="CLU_037990_5_2_11"/>